<dbReference type="STRING" id="4097.A0A1S3X996"/>
<dbReference type="Pfam" id="PF03108">
    <property type="entry name" value="DBD_Tnp_Mut"/>
    <property type="match status" value="1"/>
</dbReference>
<dbReference type="InterPro" id="IPR058594">
    <property type="entry name" value="PB1-like_dom_pln"/>
</dbReference>
<proteinExistence type="predicted"/>
<protein>
    <submittedName>
        <fullName evidence="4">Uncharacterized protein</fullName>
    </submittedName>
</protein>
<evidence type="ECO:0000259" key="2">
    <source>
        <dbReference type="Pfam" id="PF10551"/>
    </source>
</evidence>
<sequence>MVEDYIIVRFHHGGTFIKTPDSKFIGEREIKVTPIDKDHFSVVELINYSKDMGYETVGGFYVFNSNSNGFVLLENDNQILNIVSQLKHGAFLDLFISHVENNTYLTRKEESSNLGDGNTIFPSDIESSESELDVIPEEDDSELNDECRALSSDIGSDDSRDELDVLAERGVDLLARRKSKKLRVDPFCKITIFELGTVFENAMQFTKAVQSYAIAYKVQLKLNPNEKHRIRVKCKSKGLCTWELYASTDRDSGDFIVKKYQSIHKCTTKNKNKLCTSKYIAHKYKDMIISQPNIKLWEIKEWVRDQEGLYVGRTIYYRAKCMVLKQFMRDWKLEFSRLCDYVDIIKSTNPGSSCWIGIDKDTKPGKNLFVYFYVCFDALKRGWLKGCKKIIGFDGCFLKELCKSELLVAVGKNENNQMFPIAWAVVDQETKHSWIWFIENLISDLDLGDGVGLKVMSDMQKGLVSIISELLPNAEHRMCARHIWSNWAKIWRGEERRMQFWKCAKSSYEIKFKEEIANMAKLGKKEICEDLLAYNKECWCRAYFSTCSKCDIVENNMCETFNSWIV</sequence>
<reference evidence="4" key="1">
    <citation type="submission" date="2025-08" db="UniProtKB">
        <authorList>
            <consortium name="RefSeq"/>
        </authorList>
    </citation>
    <scope>IDENTIFICATION</scope>
</reference>
<accession>A0A1S3X996</accession>
<dbReference type="InterPro" id="IPR004332">
    <property type="entry name" value="Transposase_MuDR"/>
</dbReference>
<dbReference type="OrthoDB" id="1293967at2759"/>
<dbReference type="KEGG" id="nta:107762494"/>
<dbReference type="InterPro" id="IPR018289">
    <property type="entry name" value="MULE_transposase_dom"/>
</dbReference>
<dbReference type="PANTHER" id="PTHR31973:SF197">
    <property type="entry name" value="SWIM-TYPE DOMAIN-CONTAINING PROTEIN"/>
    <property type="match status" value="1"/>
</dbReference>
<dbReference type="PANTHER" id="PTHR31973">
    <property type="entry name" value="POLYPROTEIN, PUTATIVE-RELATED"/>
    <property type="match status" value="1"/>
</dbReference>
<evidence type="ECO:0000259" key="3">
    <source>
        <dbReference type="Pfam" id="PF26130"/>
    </source>
</evidence>
<dbReference type="RefSeq" id="XP_016436343.1">
    <property type="nucleotide sequence ID" value="XM_016580857.1"/>
</dbReference>
<feature type="domain" description="Transposase MuDR plant" evidence="1">
    <location>
        <begin position="194"/>
        <end position="255"/>
    </location>
</feature>
<dbReference type="Pfam" id="PF10551">
    <property type="entry name" value="MULE"/>
    <property type="match status" value="1"/>
</dbReference>
<evidence type="ECO:0000313" key="4">
    <source>
        <dbReference type="RefSeq" id="XP_016436343.1"/>
    </source>
</evidence>
<feature type="domain" description="PB1-like" evidence="3">
    <location>
        <begin position="3"/>
        <end position="88"/>
    </location>
</feature>
<organism evidence="4">
    <name type="scientific">Nicotiana tabacum</name>
    <name type="common">Common tobacco</name>
    <dbReference type="NCBI Taxonomy" id="4097"/>
    <lineage>
        <taxon>Eukaryota</taxon>
        <taxon>Viridiplantae</taxon>
        <taxon>Streptophyta</taxon>
        <taxon>Embryophyta</taxon>
        <taxon>Tracheophyta</taxon>
        <taxon>Spermatophyta</taxon>
        <taxon>Magnoliopsida</taxon>
        <taxon>eudicotyledons</taxon>
        <taxon>Gunneridae</taxon>
        <taxon>Pentapetalae</taxon>
        <taxon>asterids</taxon>
        <taxon>lamiids</taxon>
        <taxon>Solanales</taxon>
        <taxon>Solanaceae</taxon>
        <taxon>Nicotianoideae</taxon>
        <taxon>Nicotianeae</taxon>
        <taxon>Nicotiana</taxon>
    </lineage>
</organism>
<dbReference type="Pfam" id="PF26130">
    <property type="entry name" value="PB1-like"/>
    <property type="match status" value="1"/>
</dbReference>
<name>A0A1S3X996_TOBAC</name>
<dbReference type="PaxDb" id="4097-A0A1S3X996"/>
<feature type="domain" description="MULE transposase" evidence="2">
    <location>
        <begin position="391"/>
        <end position="486"/>
    </location>
</feature>
<gene>
    <name evidence="4" type="primary">LOC107762494</name>
</gene>
<dbReference type="AlphaFoldDB" id="A0A1S3X996"/>
<evidence type="ECO:0000259" key="1">
    <source>
        <dbReference type="Pfam" id="PF03108"/>
    </source>
</evidence>